<name>A0AAP0EWQ6_9MAGN</name>
<dbReference type="AlphaFoldDB" id="A0AAP0EWQ6"/>
<sequence length="176" mass="18898">MAGEGPSTVVARSGNGGRARRRRADLQCGSLHAEADPATRSGGASGSGEGGGDGDDLSRGCGRRQQRGGGGARHDDTATAAKGARHGQLDRALTAVVQRWRRRRSLRKVRAKWFCSDDRNGFGGRRRRENGFNRSKSVADQPTWTAYMAFVAILLLISNRSKSVADQPTWTLAVCC</sequence>
<accession>A0AAP0EWQ6</accession>
<evidence type="ECO:0000256" key="1">
    <source>
        <dbReference type="SAM" id="MobiDB-lite"/>
    </source>
</evidence>
<gene>
    <name evidence="2" type="ORF">Scep_024536</name>
</gene>
<comment type="caution">
    <text evidence="2">The sequence shown here is derived from an EMBL/GenBank/DDBJ whole genome shotgun (WGS) entry which is preliminary data.</text>
</comment>
<protein>
    <submittedName>
        <fullName evidence="2">Uncharacterized protein</fullName>
    </submittedName>
</protein>
<feature type="region of interest" description="Disordered" evidence="1">
    <location>
        <begin position="1"/>
        <end position="87"/>
    </location>
</feature>
<evidence type="ECO:0000313" key="2">
    <source>
        <dbReference type="EMBL" id="KAK9101106.1"/>
    </source>
</evidence>
<proteinExistence type="predicted"/>
<dbReference type="EMBL" id="JBBNAG010000010">
    <property type="protein sequence ID" value="KAK9101106.1"/>
    <property type="molecule type" value="Genomic_DNA"/>
</dbReference>
<evidence type="ECO:0000313" key="3">
    <source>
        <dbReference type="Proteomes" id="UP001419268"/>
    </source>
</evidence>
<dbReference type="Proteomes" id="UP001419268">
    <property type="component" value="Unassembled WGS sequence"/>
</dbReference>
<organism evidence="2 3">
    <name type="scientific">Stephania cephalantha</name>
    <dbReference type="NCBI Taxonomy" id="152367"/>
    <lineage>
        <taxon>Eukaryota</taxon>
        <taxon>Viridiplantae</taxon>
        <taxon>Streptophyta</taxon>
        <taxon>Embryophyta</taxon>
        <taxon>Tracheophyta</taxon>
        <taxon>Spermatophyta</taxon>
        <taxon>Magnoliopsida</taxon>
        <taxon>Ranunculales</taxon>
        <taxon>Menispermaceae</taxon>
        <taxon>Menispermoideae</taxon>
        <taxon>Cissampelideae</taxon>
        <taxon>Stephania</taxon>
    </lineage>
</organism>
<keyword evidence="3" id="KW-1185">Reference proteome</keyword>
<reference evidence="2 3" key="1">
    <citation type="submission" date="2024-01" db="EMBL/GenBank/DDBJ databases">
        <title>Genome assemblies of Stephania.</title>
        <authorList>
            <person name="Yang L."/>
        </authorList>
    </citation>
    <scope>NUCLEOTIDE SEQUENCE [LARGE SCALE GENOMIC DNA]</scope>
    <source>
        <strain evidence="2">JXDWG</strain>
        <tissue evidence="2">Leaf</tissue>
    </source>
</reference>